<protein>
    <submittedName>
        <fullName evidence="2">Uncharacterized protein</fullName>
    </submittedName>
</protein>
<reference evidence="2" key="1">
    <citation type="submission" date="2021-12" db="EMBL/GenBank/DDBJ databases">
        <title>Black yeast isolated from Biological Soil Crust.</title>
        <authorList>
            <person name="Kurbessoian T."/>
        </authorList>
    </citation>
    <scope>NUCLEOTIDE SEQUENCE</scope>
    <source>
        <strain evidence="2">CCFEE 5208</strain>
    </source>
</reference>
<dbReference type="AlphaFoldDB" id="A0AAN6FBH7"/>
<evidence type="ECO:0000313" key="2">
    <source>
        <dbReference type="EMBL" id="KAK0308213.1"/>
    </source>
</evidence>
<organism evidence="2 3">
    <name type="scientific">Friedmanniomyces endolithicus</name>
    <dbReference type="NCBI Taxonomy" id="329885"/>
    <lineage>
        <taxon>Eukaryota</taxon>
        <taxon>Fungi</taxon>
        <taxon>Dikarya</taxon>
        <taxon>Ascomycota</taxon>
        <taxon>Pezizomycotina</taxon>
        <taxon>Dothideomycetes</taxon>
        <taxon>Dothideomycetidae</taxon>
        <taxon>Mycosphaerellales</taxon>
        <taxon>Teratosphaeriaceae</taxon>
        <taxon>Friedmanniomyces</taxon>
    </lineage>
</organism>
<feature type="region of interest" description="Disordered" evidence="1">
    <location>
        <begin position="83"/>
        <end position="111"/>
    </location>
</feature>
<name>A0AAN6FBH7_9PEZI</name>
<gene>
    <name evidence="2" type="ORF">LTR82_015667</name>
</gene>
<evidence type="ECO:0000256" key="1">
    <source>
        <dbReference type="SAM" id="MobiDB-lite"/>
    </source>
</evidence>
<dbReference type="Proteomes" id="UP001168146">
    <property type="component" value="Unassembled WGS sequence"/>
</dbReference>
<dbReference type="EMBL" id="JASUXU010000089">
    <property type="protein sequence ID" value="KAK0308213.1"/>
    <property type="molecule type" value="Genomic_DNA"/>
</dbReference>
<comment type="caution">
    <text evidence="2">The sequence shown here is derived from an EMBL/GenBank/DDBJ whole genome shotgun (WGS) entry which is preliminary data.</text>
</comment>
<accession>A0AAN6FBH7</accession>
<proteinExistence type="predicted"/>
<evidence type="ECO:0000313" key="3">
    <source>
        <dbReference type="Proteomes" id="UP001168146"/>
    </source>
</evidence>
<sequence>MFGAELVGARFDQRVIPADPRDLSRGPRRESRRVPLSRTPKIGRLIGSWAGVWKFRTDASIEPWTIKAGCEPEEPEATGLLSSRLHEHPSPDMGRAFHTAPRDPPTAPNDHLDFALYDDPEMELRVKLRVPIFGKTRRRT</sequence>